<evidence type="ECO:0000313" key="5">
    <source>
        <dbReference type="EMBL" id="GIP61077.1"/>
    </source>
</evidence>
<dbReference type="PANTHER" id="PTHR30061:SF50">
    <property type="entry name" value="MALTOSE_MALTODEXTRIN-BINDING PERIPLASMIC PROTEIN"/>
    <property type="match status" value="1"/>
</dbReference>
<proteinExistence type="inferred from homology"/>
<gene>
    <name evidence="5" type="ORF">J15TS10_48910</name>
</gene>
<dbReference type="Gene3D" id="3.40.190.10">
    <property type="entry name" value="Periplasmic binding protein-like II"/>
    <property type="match status" value="2"/>
</dbReference>
<protein>
    <submittedName>
        <fullName evidence="5">ABC transporter substrate-binding protein</fullName>
    </submittedName>
</protein>
<dbReference type="Pfam" id="PF01547">
    <property type="entry name" value="SBP_bac_1"/>
    <property type="match status" value="1"/>
</dbReference>
<accession>A0ABQ4MYS2</accession>
<keyword evidence="2" id="KW-0813">Transport</keyword>
<evidence type="ECO:0000313" key="6">
    <source>
        <dbReference type="Proteomes" id="UP000681290"/>
    </source>
</evidence>
<feature type="signal peptide" evidence="4">
    <location>
        <begin position="1"/>
        <end position="19"/>
    </location>
</feature>
<dbReference type="Proteomes" id="UP000681290">
    <property type="component" value="Unassembled WGS sequence"/>
</dbReference>
<dbReference type="PROSITE" id="PS51257">
    <property type="entry name" value="PROKAR_LIPOPROTEIN"/>
    <property type="match status" value="1"/>
</dbReference>
<comment type="similarity">
    <text evidence="1">Belongs to the bacterial solute-binding protein 1 family.</text>
</comment>
<sequence length="433" mass="48630">MKRIKSTLMLMLLVLVVIAGCSQNNSSAGNKGANGVSGDSSGGNNKENITLKIFNAKTEIVDQLNELKQDYEQEHPGVKLQIDTVIGTDYASALKGRFAGNEMPDIFVNTGYTEMETWIDHLEDLSNEPWAQNVVEIAREPITKDGLLYGMPMNLEGYGFIYNKDLFEQAGIKEIPNTITELKAVIQKLEESGIKAFATSYQGIIPGRFGVNVPFAMQGDPVQFIREINDGTMNFVDNPIFRDWLDLIDLELNHSVQNPMTTDYNTQVTLFSSGDAAIIFNGNWIQPMLNNLNDKMNLGIMPVPINDDVKLNDHIYVGVPNFWVVNKNSEVKDQAKEFLNWLVTSETGQRYITDEFKFIPAFNNIEADSEIIGDLAAAVQSYVMEGKTYGWHWPRYPVGVVPEFGSAMQKYSSGYLDRDQLLIELKSAWDKFK</sequence>
<dbReference type="EMBL" id="BOSM01000014">
    <property type="protein sequence ID" value="GIP61077.1"/>
    <property type="molecule type" value="Genomic_DNA"/>
</dbReference>
<evidence type="ECO:0000256" key="3">
    <source>
        <dbReference type="ARBA" id="ARBA00022729"/>
    </source>
</evidence>
<dbReference type="InterPro" id="IPR006059">
    <property type="entry name" value="SBP"/>
</dbReference>
<organism evidence="5 6">
    <name type="scientific">Paenibacillus woosongensis</name>
    <dbReference type="NCBI Taxonomy" id="307580"/>
    <lineage>
        <taxon>Bacteria</taxon>
        <taxon>Bacillati</taxon>
        <taxon>Bacillota</taxon>
        <taxon>Bacilli</taxon>
        <taxon>Bacillales</taxon>
        <taxon>Paenibacillaceae</taxon>
        <taxon>Paenibacillus</taxon>
    </lineage>
</organism>
<comment type="caution">
    <text evidence="5">The sequence shown here is derived from an EMBL/GenBank/DDBJ whole genome shotgun (WGS) entry which is preliminary data.</text>
</comment>
<name>A0ABQ4MYS2_9BACL</name>
<dbReference type="PANTHER" id="PTHR30061">
    <property type="entry name" value="MALTOSE-BINDING PERIPLASMIC PROTEIN"/>
    <property type="match status" value="1"/>
</dbReference>
<reference evidence="5 6" key="1">
    <citation type="submission" date="2021-03" db="EMBL/GenBank/DDBJ databases">
        <title>Antimicrobial resistance genes in bacteria isolated from Japanese honey, and their potential for conferring macrolide and lincosamide resistance in the American foulbrood pathogen Paenibacillus larvae.</title>
        <authorList>
            <person name="Okamoto M."/>
            <person name="Kumagai M."/>
            <person name="Kanamori H."/>
            <person name="Takamatsu D."/>
        </authorList>
    </citation>
    <scope>NUCLEOTIDE SEQUENCE [LARGE SCALE GENOMIC DNA]</scope>
    <source>
        <strain evidence="5 6">J15TS10</strain>
    </source>
</reference>
<dbReference type="RefSeq" id="WP_213595125.1">
    <property type="nucleotide sequence ID" value="NZ_BOSM01000014.1"/>
</dbReference>
<evidence type="ECO:0000256" key="4">
    <source>
        <dbReference type="SAM" id="SignalP"/>
    </source>
</evidence>
<feature type="chain" id="PRO_5045716195" evidence="4">
    <location>
        <begin position="20"/>
        <end position="433"/>
    </location>
</feature>
<evidence type="ECO:0000256" key="2">
    <source>
        <dbReference type="ARBA" id="ARBA00022448"/>
    </source>
</evidence>
<evidence type="ECO:0000256" key="1">
    <source>
        <dbReference type="ARBA" id="ARBA00008520"/>
    </source>
</evidence>
<dbReference type="SUPFAM" id="SSF53850">
    <property type="entry name" value="Periplasmic binding protein-like II"/>
    <property type="match status" value="1"/>
</dbReference>
<keyword evidence="3 4" id="KW-0732">Signal</keyword>
<keyword evidence="6" id="KW-1185">Reference proteome</keyword>